<keyword evidence="6" id="KW-1185">Reference proteome</keyword>
<proteinExistence type="predicted"/>
<dbReference type="Proteomes" id="UP000070529">
    <property type="component" value="Unassembled WGS sequence"/>
</dbReference>
<dbReference type="RefSeq" id="WP_067417083.1">
    <property type="nucleotide sequence ID" value="NZ_LNTY01000034.1"/>
</dbReference>
<evidence type="ECO:0000313" key="5">
    <source>
        <dbReference type="EMBL" id="KXF81649.1"/>
    </source>
</evidence>
<dbReference type="PROSITE" id="PS50995">
    <property type="entry name" value="HTH_MARR_2"/>
    <property type="match status" value="1"/>
</dbReference>
<evidence type="ECO:0000256" key="2">
    <source>
        <dbReference type="ARBA" id="ARBA00023125"/>
    </source>
</evidence>
<feature type="domain" description="HTH marR-type" evidence="4">
    <location>
        <begin position="4"/>
        <end position="140"/>
    </location>
</feature>
<evidence type="ECO:0000259" key="4">
    <source>
        <dbReference type="PROSITE" id="PS50995"/>
    </source>
</evidence>
<evidence type="ECO:0000256" key="3">
    <source>
        <dbReference type="ARBA" id="ARBA00023163"/>
    </source>
</evidence>
<dbReference type="InterPro" id="IPR000835">
    <property type="entry name" value="HTH_MarR-typ"/>
</dbReference>
<name>A0A135I868_9GAMM</name>
<reference evidence="5 6" key="1">
    <citation type="submission" date="2015-11" db="EMBL/GenBank/DDBJ databases">
        <title>Genomic Taxonomy of the Vibrionaceae.</title>
        <authorList>
            <person name="Gomez-Gil B."/>
            <person name="Enciso-Ibarra J."/>
        </authorList>
    </citation>
    <scope>NUCLEOTIDE SEQUENCE [LARGE SCALE GENOMIC DNA]</scope>
    <source>
        <strain evidence="5 6">CAIM 912</strain>
    </source>
</reference>
<dbReference type="EMBL" id="LNTY01000034">
    <property type="protein sequence ID" value="KXF81649.1"/>
    <property type="molecule type" value="Genomic_DNA"/>
</dbReference>
<gene>
    <name evidence="5" type="ORF">ATN88_03010</name>
</gene>
<comment type="caution">
    <text evidence="5">The sequence shown here is derived from an EMBL/GenBank/DDBJ whole genome shotgun (WGS) entry which is preliminary data.</text>
</comment>
<dbReference type="InterPro" id="IPR036390">
    <property type="entry name" value="WH_DNA-bd_sf"/>
</dbReference>
<protein>
    <recommendedName>
        <fullName evidence="4">HTH marR-type domain-containing protein</fullName>
    </recommendedName>
</protein>
<dbReference type="InterPro" id="IPR036388">
    <property type="entry name" value="WH-like_DNA-bd_sf"/>
</dbReference>
<dbReference type="PANTHER" id="PTHR42756">
    <property type="entry name" value="TRANSCRIPTIONAL REGULATOR, MARR"/>
    <property type="match status" value="1"/>
</dbReference>
<dbReference type="STRING" id="294935.ATN88_03010"/>
<dbReference type="OrthoDB" id="5917786at2"/>
<dbReference type="SMART" id="SM00347">
    <property type="entry name" value="HTH_MARR"/>
    <property type="match status" value="1"/>
</dbReference>
<keyword evidence="2" id="KW-0238">DNA-binding</keyword>
<accession>A0A135I868</accession>
<dbReference type="AlphaFoldDB" id="A0A135I868"/>
<dbReference type="PANTHER" id="PTHR42756:SF1">
    <property type="entry name" value="TRANSCRIPTIONAL REPRESSOR OF EMRAB OPERON"/>
    <property type="match status" value="1"/>
</dbReference>
<keyword evidence="1" id="KW-0805">Transcription regulation</keyword>
<evidence type="ECO:0000256" key="1">
    <source>
        <dbReference type="ARBA" id="ARBA00023015"/>
    </source>
</evidence>
<dbReference type="Gene3D" id="1.10.10.10">
    <property type="entry name" value="Winged helix-like DNA-binding domain superfamily/Winged helix DNA-binding domain"/>
    <property type="match status" value="1"/>
</dbReference>
<organism evidence="5 6">
    <name type="scientific">Enterovibrio coralii</name>
    <dbReference type="NCBI Taxonomy" id="294935"/>
    <lineage>
        <taxon>Bacteria</taxon>
        <taxon>Pseudomonadati</taxon>
        <taxon>Pseudomonadota</taxon>
        <taxon>Gammaproteobacteria</taxon>
        <taxon>Vibrionales</taxon>
        <taxon>Vibrionaceae</taxon>
        <taxon>Enterovibrio</taxon>
    </lineage>
</organism>
<evidence type="ECO:0000313" key="6">
    <source>
        <dbReference type="Proteomes" id="UP000070529"/>
    </source>
</evidence>
<dbReference type="SUPFAM" id="SSF46785">
    <property type="entry name" value="Winged helix' DNA-binding domain"/>
    <property type="match status" value="1"/>
</dbReference>
<keyword evidence="3" id="KW-0804">Transcription</keyword>
<dbReference type="GO" id="GO:0003700">
    <property type="term" value="F:DNA-binding transcription factor activity"/>
    <property type="evidence" value="ECO:0007669"/>
    <property type="project" value="InterPro"/>
</dbReference>
<dbReference type="GO" id="GO:0003677">
    <property type="term" value="F:DNA binding"/>
    <property type="evidence" value="ECO:0007669"/>
    <property type="project" value="UniProtKB-KW"/>
</dbReference>
<sequence length="142" mass="16012">MDIQSELSSLCRLITLKSAKRYHDWLYEQGVTLGPEQTTTISAIAKAVEFRQGDLMGLPYLASEKSKVSRIVQSLVMEGYINRRDDINDRRSKILTLTEKGQEMADLLGKADQRNFEMIHALLSEEEAVSLRSTLSKVAHAI</sequence>